<dbReference type="PROSITE" id="PS00648">
    <property type="entry name" value="RIBONUCLEASE_P"/>
    <property type="match status" value="1"/>
</dbReference>
<dbReference type="GO" id="GO:0000049">
    <property type="term" value="F:tRNA binding"/>
    <property type="evidence" value="ECO:0007669"/>
    <property type="project" value="UniProtKB-UniRule"/>
</dbReference>
<dbReference type="AlphaFoldDB" id="A0A411YFR2"/>
<dbReference type="RefSeq" id="WP_131154998.1">
    <property type="nucleotide sequence ID" value="NZ_CP036402.1"/>
</dbReference>
<proteinExistence type="inferred from homology"/>
<dbReference type="Pfam" id="PF00825">
    <property type="entry name" value="Ribonuclease_P"/>
    <property type="match status" value="1"/>
</dbReference>
<dbReference type="GO" id="GO:0042781">
    <property type="term" value="F:3'-tRNA processing endoribonuclease activity"/>
    <property type="evidence" value="ECO:0007669"/>
    <property type="project" value="TreeGrafter"/>
</dbReference>
<evidence type="ECO:0000313" key="10">
    <source>
        <dbReference type="EMBL" id="QBI20001.1"/>
    </source>
</evidence>
<dbReference type="GO" id="GO:0001682">
    <property type="term" value="P:tRNA 5'-leader removal"/>
    <property type="evidence" value="ECO:0007669"/>
    <property type="project" value="UniProtKB-UniRule"/>
</dbReference>
<reference evidence="10 11" key="1">
    <citation type="submission" date="2019-01" db="EMBL/GenBank/DDBJ databases">
        <title>Egibacter rhizosphaerae EGI 80759T.</title>
        <authorList>
            <person name="Chen D.-D."/>
            <person name="Tian Y."/>
            <person name="Jiao J.-Y."/>
            <person name="Zhang X.-T."/>
            <person name="Zhang Y.-G."/>
            <person name="Zhang Y."/>
            <person name="Xiao M."/>
            <person name="Shu W.-S."/>
            <person name="Li W.-J."/>
        </authorList>
    </citation>
    <scope>NUCLEOTIDE SEQUENCE [LARGE SCALE GENOMIC DNA]</scope>
    <source>
        <strain evidence="10 11">EGI 80759</strain>
    </source>
</reference>
<dbReference type="InterPro" id="IPR000100">
    <property type="entry name" value="RNase_P"/>
</dbReference>
<dbReference type="GO" id="GO:0030677">
    <property type="term" value="C:ribonuclease P complex"/>
    <property type="evidence" value="ECO:0007669"/>
    <property type="project" value="TreeGrafter"/>
</dbReference>
<evidence type="ECO:0000256" key="6">
    <source>
        <dbReference type="ARBA" id="ARBA00022884"/>
    </source>
</evidence>
<dbReference type="Proteomes" id="UP000291469">
    <property type="component" value="Chromosome"/>
</dbReference>
<feature type="compositionally biased region" description="Gly residues" evidence="9">
    <location>
        <begin position="1"/>
        <end position="14"/>
    </location>
</feature>
<comment type="function">
    <text evidence="1 7">RNaseP catalyzes the removal of the 5'-leader sequence from pre-tRNA to produce the mature 5'-terminus. It can also cleave other RNA substrates such as 4.5S RNA. The protein component plays an auxiliary but essential role in vivo by binding to the 5'-leader sequence and broadening the substrate specificity of the ribozyme.</text>
</comment>
<dbReference type="EC" id="3.1.26.5" evidence="7 8"/>
<comment type="similarity">
    <text evidence="7">Belongs to the RnpA family.</text>
</comment>
<dbReference type="EMBL" id="CP036402">
    <property type="protein sequence ID" value="QBI20001.1"/>
    <property type="molecule type" value="Genomic_DNA"/>
</dbReference>
<evidence type="ECO:0000256" key="2">
    <source>
        <dbReference type="ARBA" id="ARBA00022694"/>
    </source>
</evidence>
<keyword evidence="4 7" id="KW-0255">Endonuclease</keyword>
<keyword evidence="11" id="KW-1185">Reference proteome</keyword>
<comment type="subunit">
    <text evidence="7">Consists of a catalytic RNA component (M1 or rnpB) and a protein subunit.</text>
</comment>
<evidence type="ECO:0000256" key="8">
    <source>
        <dbReference type="NCBIfam" id="TIGR00188"/>
    </source>
</evidence>
<evidence type="ECO:0000256" key="5">
    <source>
        <dbReference type="ARBA" id="ARBA00022801"/>
    </source>
</evidence>
<dbReference type="InterPro" id="IPR020568">
    <property type="entry name" value="Ribosomal_Su5_D2-typ_SF"/>
</dbReference>
<sequence length="133" mass="13991">MTAGEAGQGAGAGAVIGARARHAPARLRRSGEVRAVLARRQRRTGRYMVVHGHDRGDSAPPRATVVAGRRVGRAVDRNRAKRRLRAGLREVGVEPGHDVVVVARPRAVTAPFKGLCSELAALLPGGRDGAPDD</sequence>
<gene>
    <name evidence="7 10" type="primary">rnpA</name>
    <name evidence="10" type="ORF">ER308_10820</name>
</gene>
<dbReference type="InterPro" id="IPR020539">
    <property type="entry name" value="RNase_P_CS"/>
</dbReference>
<name>A0A411YFR2_9ACTN</name>
<keyword evidence="5 7" id="KW-0378">Hydrolase</keyword>
<keyword evidence="3 7" id="KW-0540">Nuclease</keyword>
<feature type="region of interest" description="Disordered" evidence="9">
    <location>
        <begin position="1"/>
        <end position="23"/>
    </location>
</feature>
<dbReference type="KEGG" id="erz:ER308_10820"/>
<dbReference type="GO" id="GO:0004526">
    <property type="term" value="F:ribonuclease P activity"/>
    <property type="evidence" value="ECO:0007669"/>
    <property type="project" value="UniProtKB-UniRule"/>
</dbReference>
<dbReference type="PANTHER" id="PTHR33992">
    <property type="entry name" value="RIBONUCLEASE P PROTEIN COMPONENT"/>
    <property type="match status" value="1"/>
</dbReference>
<keyword evidence="6 7" id="KW-0694">RNA-binding</keyword>
<evidence type="ECO:0000256" key="9">
    <source>
        <dbReference type="SAM" id="MobiDB-lite"/>
    </source>
</evidence>
<comment type="catalytic activity">
    <reaction evidence="7">
        <text>Endonucleolytic cleavage of RNA, removing 5'-extranucleotides from tRNA precursor.</text>
        <dbReference type="EC" id="3.1.26.5"/>
    </reaction>
</comment>
<organism evidence="10 11">
    <name type="scientific">Egibacter rhizosphaerae</name>
    <dbReference type="NCBI Taxonomy" id="1670831"/>
    <lineage>
        <taxon>Bacteria</taxon>
        <taxon>Bacillati</taxon>
        <taxon>Actinomycetota</taxon>
        <taxon>Nitriliruptoria</taxon>
        <taxon>Egibacterales</taxon>
        <taxon>Egibacteraceae</taxon>
        <taxon>Egibacter</taxon>
    </lineage>
</organism>
<evidence type="ECO:0000256" key="3">
    <source>
        <dbReference type="ARBA" id="ARBA00022722"/>
    </source>
</evidence>
<dbReference type="InterPro" id="IPR014721">
    <property type="entry name" value="Ribsml_uS5_D2-typ_fold_subgr"/>
</dbReference>
<evidence type="ECO:0000256" key="1">
    <source>
        <dbReference type="ARBA" id="ARBA00002663"/>
    </source>
</evidence>
<evidence type="ECO:0000256" key="7">
    <source>
        <dbReference type="HAMAP-Rule" id="MF_00227"/>
    </source>
</evidence>
<dbReference type="NCBIfam" id="TIGR00188">
    <property type="entry name" value="rnpA"/>
    <property type="match status" value="1"/>
</dbReference>
<dbReference type="PANTHER" id="PTHR33992:SF1">
    <property type="entry name" value="RIBONUCLEASE P PROTEIN COMPONENT"/>
    <property type="match status" value="1"/>
</dbReference>
<dbReference type="HAMAP" id="MF_00227">
    <property type="entry name" value="RNase_P"/>
    <property type="match status" value="1"/>
</dbReference>
<accession>A0A411YFR2</accession>
<evidence type="ECO:0000313" key="11">
    <source>
        <dbReference type="Proteomes" id="UP000291469"/>
    </source>
</evidence>
<dbReference type="SUPFAM" id="SSF54211">
    <property type="entry name" value="Ribosomal protein S5 domain 2-like"/>
    <property type="match status" value="1"/>
</dbReference>
<protein>
    <recommendedName>
        <fullName evidence="7 8">Ribonuclease P protein component</fullName>
        <shortName evidence="7">RNase P protein</shortName>
        <shortName evidence="7">RNaseP protein</shortName>
        <ecNumber evidence="7 8">3.1.26.5</ecNumber>
    </recommendedName>
    <alternativeName>
        <fullName evidence="7">Protein C5</fullName>
    </alternativeName>
</protein>
<evidence type="ECO:0000256" key="4">
    <source>
        <dbReference type="ARBA" id="ARBA00022759"/>
    </source>
</evidence>
<dbReference type="Gene3D" id="3.30.230.10">
    <property type="match status" value="1"/>
</dbReference>
<keyword evidence="2 7" id="KW-0819">tRNA processing</keyword>